<dbReference type="InterPro" id="IPR042188">
    <property type="entry name" value="MmgE/PrpD_sf_2"/>
</dbReference>
<dbReference type="InterPro" id="IPR045337">
    <property type="entry name" value="MmgE_PrpD_C"/>
</dbReference>
<dbReference type="Proteomes" id="UP001596527">
    <property type="component" value="Unassembled WGS sequence"/>
</dbReference>
<protein>
    <submittedName>
        <fullName evidence="4">MmgE/PrpD family protein</fullName>
    </submittedName>
</protein>
<dbReference type="Gene3D" id="3.30.1330.120">
    <property type="entry name" value="2-methylcitrate dehydratase PrpD"/>
    <property type="match status" value="1"/>
</dbReference>
<dbReference type="SUPFAM" id="SSF103378">
    <property type="entry name" value="2-methylcitrate dehydratase PrpD"/>
    <property type="match status" value="1"/>
</dbReference>
<dbReference type="InterPro" id="IPR045336">
    <property type="entry name" value="MmgE_PrpD_N"/>
</dbReference>
<feature type="domain" description="MmgE/PrpD C-terminal" evidence="3">
    <location>
        <begin position="266"/>
        <end position="428"/>
    </location>
</feature>
<gene>
    <name evidence="4" type="ORF">ACFQWG_07075</name>
</gene>
<dbReference type="PANTHER" id="PTHR16943">
    <property type="entry name" value="2-METHYLCITRATE DEHYDRATASE-RELATED"/>
    <property type="match status" value="1"/>
</dbReference>
<name>A0ABW2SNK3_9ACTO</name>
<dbReference type="EMBL" id="JBHTEF010000001">
    <property type="protein sequence ID" value="MFC7580958.1"/>
    <property type="molecule type" value="Genomic_DNA"/>
</dbReference>
<dbReference type="Gene3D" id="1.10.4100.10">
    <property type="entry name" value="2-methylcitrate dehydratase PrpD"/>
    <property type="match status" value="1"/>
</dbReference>
<feature type="domain" description="MmgE/PrpD N-terminal" evidence="2">
    <location>
        <begin position="11"/>
        <end position="241"/>
    </location>
</feature>
<evidence type="ECO:0000259" key="2">
    <source>
        <dbReference type="Pfam" id="PF03972"/>
    </source>
</evidence>
<evidence type="ECO:0000313" key="4">
    <source>
        <dbReference type="EMBL" id="MFC7580958.1"/>
    </source>
</evidence>
<comment type="similarity">
    <text evidence="1">Belongs to the PrpD family.</text>
</comment>
<evidence type="ECO:0000256" key="1">
    <source>
        <dbReference type="ARBA" id="ARBA00006174"/>
    </source>
</evidence>
<dbReference type="PANTHER" id="PTHR16943:SF8">
    <property type="entry name" value="2-METHYLCITRATE DEHYDRATASE"/>
    <property type="match status" value="1"/>
</dbReference>
<proteinExistence type="inferred from homology"/>
<dbReference type="InterPro" id="IPR036148">
    <property type="entry name" value="MmgE/PrpD_sf"/>
</dbReference>
<organism evidence="4 5">
    <name type="scientific">Schaalia naturae</name>
    <dbReference type="NCBI Taxonomy" id="635203"/>
    <lineage>
        <taxon>Bacteria</taxon>
        <taxon>Bacillati</taxon>
        <taxon>Actinomycetota</taxon>
        <taxon>Actinomycetes</taxon>
        <taxon>Actinomycetales</taxon>
        <taxon>Actinomycetaceae</taxon>
        <taxon>Schaalia</taxon>
    </lineage>
</organism>
<dbReference type="Pfam" id="PF03972">
    <property type="entry name" value="MmgE_PrpD_N"/>
    <property type="match status" value="1"/>
</dbReference>
<dbReference type="InterPro" id="IPR005656">
    <property type="entry name" value="MmgE_PrpD"/>
</dbReference>
<comment type="caution">
    <text evidence="4">The sequence shown here is derived from an EMBL/GenBank/DDBJ whole genome shotgun (WGS) entry which is preliminary data.</text>
</comment>
<evidence type="ECO:0000259" key="3">
    <source>
        <dbReference type="Pfam" id="PF19305"/>
    </source>
</evidence>
<accession>A0ABW2SNK3</accession>
<dbReference type="Pfam" id="PF19305">
    <property type="entry name" value="MmgE_PrpD_C"/>
    <property type="match status" value="1"/>
</dbReference>
<reference evidence="5" key="1">
    <citation type="journal article" date="2019" name="Int. J. Syst. Evol. Microbiol.">
        <title>The Global Catalogue of Microorganisms (GCM) 10K type strain sequencing project: providing services to taxonomists for standard genome sequencing and annotation.</title>
        <authorList>
            <consortium name="The Broad Institute Genomics Platform"/>
            <consortium name="The Broad Institute Genome Sequencing Center for Infectious Disease"/>
            <person name="Wu L."/>
            <person name="Ma J."/>
        </authorList>
    </citation>
    <scope>NUCLEOTIDE SEQUENCE [LARGE SCALE GENOMIC DNA]</scope>
    <source>
        <strain evidence="5">CCUG 56698</strain>
    </source>
</reference>
<sequence length="450" mass="48236">MSYVEDLLDDIWQIDVDTTPKDVTDETKRAISDFFGVTIAGFQNPAAKPILRHIQMHSSSSGSSLLGTSMKVEAPMACLGNGYAAHVYDLDDCLQSTLGHPTAALAPAIVCAAEEANATGADVIRAYLIALEVIGRIGRVANPTTSERGWHCSPVFGVIGAATAASVLLGCDKATTAMAIGISCSYASGLRANFGTHVKALHMGAAAERGLEAAELARAGTTSSLTALEGTDGFFQVFAGIPPNSVRYEPSTNWELQDPGLMYKRFSCCSGMAPAIEAILEHPQLRESDPAEIESIHVGTSILSPMELVHPLPQTAMQSKFSMQYAIACPIVHRKTTLEVFNNDSYVQDERVQELMKKIYPAVDPELAERGMTADAPVKIRVDFRDGTAVETRRDYARGNPLNRLSDPEMREKFMGLCAPVLGTSGAAELYSSLTALESAANVRDLTDLC</sequence>
<dbReference type="InterPro" id="IPR042183">
    <property type="entry name" value="MmgE/PrpD_sf_1"/>
</dbReference>
<keyword evidence="5" id="KW-1185">Reference proteome</keyword>
<evidence type="ECO:0000313" key="5">
    <source>
        <dbReference type="Proteomes" id="UP001596527"/>
    </source>
</evidence>
<dbReference type="RefSeq" id="WP_380973654.1">
    <property type="nucleotide sequence ID" value="NZ_JBHTEF010000001.1"/>
</dbReference>